<sequence>MTEIGNIVTREISMVDGDLNVDDKHEDEPLRQPSLDINNAQGTLGSSAGNWLHTELVQGPFTSISSLPSVGSPLLPPNTSLPIASSTPKKLFTSRFNTSPRFGLGINSVRPPVAGFQFSSSEFFGSLNSSPVFSPSHSPGLIVIPGEGAGVEEKNFSLIEENDEERSDESISLAEAQRDAERIARLISDPAPTLSSPKSAATALPSFLRPRTQQNRSKSESLTSPSQSPTPTDRSGILSADISSLFPNLRTTAPDSEERLLKNYLDAPFSPIHRHFTRPGDSDDELSSNATESANKEAAEPVQTSITQGIRQPNDLRSPDGLCDTMSKSSSYDGSVTPEHLPPSLQSITSTRVENSKLRTQSLSPGNRFTRSSIRRSAQQQTDQSKSPSPRKLLRELSRCMSSPPNVSSVDLVSQQTVLRGSHMEDNSSPNSTRINGHARPLPGTSPYLDAAGKKERTASDVLKLLENLNASLRMTRQEVECLHSQVRYEFPESVEDEDLNKFETDTARMFRQDLEKLERMWTVDWGIHSYVQFIVRAFILAVLAVLLFFGAAYAVYLFNRALAPRPYIGPEIALGRRC</sequence>
<feature type="compositionally biased region" description="Low complexity" evidence="1">
    <location>
        <begin position="220"/>
        <end position="235"/>
    </location>
</feature>
<dbReference type="AlphaFoldDB" id="A0A1E3PZY8"/>
<gene>
    <name evidence="3" type="ORF">LIPSTDRAFT_106924</name>
</gene>
<feature type="compositionally biased region" description="Polar residues" evidence="1">
    <location>
        <begin position="344"/>
        <end position="388"/>
    </location>
</feature>
<protein>
    <submittedName>
        <fullName evidence="3">Uncharacterized protein</fullName>
    </submittedName>
</protein>
<organism evidence="3 4">
    <name type="scientific">Lipomyces starkeyi NRRL Y-11557</name>
    <dbReference type="NCBI Taxonomy" id="675824"/>
    <lineage>
        <taxon>Eukaryota</taxon>
        <taxon>Fungi</taxon>
        <taxon>Dikarya</taxon>
        <taxon>Ascomycota</taxon>
        <taxon>Saccharomycotina</taxon>
        <taxon>Lipomycetes</taxon>
        <taxon>Lipomycetales</taxon>
        <taxon>Lipomycetaceae</taxon>
        <taxon>Lipomyces</taxon>
    </lineage>
</organism>
<evidence type="ECO:0000256" key="1">
    <source>
        <dbReference type="SAM" id="MobiDB-lite"/>
    </source>
</evidence>
<dbReference type="Proteomes" id="UP000094385">
    <property type="component" value="Unassembled WGS sequence"/>
</dbReference>
<evidence type="ECO:0000313" key="4">
    <source>
        <dbReference type="Proteomes" id="UP000094385"/>
    </source>
</evidence>
<name>A0A1E3PZY8_LIPST</name>
<reference evidence="3 4" key="1">
    <citation type="journal article" date="2016" name="Proc. Natl. Acad. Sci. U.S.A.">
        <title>Comparative genomics of biotechnologically important yeasts.</title>
        <authorList>
            <person name="Riley R."/>
            <person name="Haridas S."/>
            <person name="Wolfe K.H."/>
            <person name="Lopes M.R."/>
            <person name="Hittinger C.T."/>
            <person name="Goeker M."/>
            <person name="Salamov A.A."/>
            <person name="Wisecaver J.H."/>
            <person name="Long T.M."/>
            <person name="Calvey C.H."/>
            <person name="Aerts A.L."/>
            <person name="Barry K.W."/>
            <person name="Choi C."/>
            <person name="Clum A."/>
            <person name="Coughlan A.Y."/>
            <person name="Deshpande S."/>
            <person name="Douglass A.P."/>
            <person name="Hanson S.J."/>
            <person name="Klenk H.-P."/>
            <person name="LaButti K.M."/>
            <person name="Lapidus A."/>
            <person name="Lindquist E.A."/>
            <person name="Lipzen A.M."/>
            <person name="Meier-Kolthoff J.P."/>
            <person name="Ohm R.A."/>
            <person name="Otillar R.P."/>
            <person name="Pangilinan J.L."/>
            <person name="Peng Y."/>
            <person name="Rokas A."/>
            <person name="Rosa C.A."/>
            <person name="Scheuner C."/>
            <person name="Sibirny A.A."/>
            <person name="Slot J.C."/>
            <person name="Stielow J.B."/>
            <person name="Sun H."/>
            <person name="Kurtzman C.P."/>
            <person name="Blackwell M."/>
            <person name="Grigoriev I.V."/>
            <person name="Jeffries T.W."/>
        </authorList>
    </citation>
    <scope>NUCLEOTIDE SEQUENCE [LARGE SCALE GENOMIC DNA]</scope>
    <source>
        <strain evidence="3 4">NRRL Y-11557</strain>
    </source>
</reference>
<dbReference type="EMBL" id="KV454300">
    <property type="protein sequence ID" value="ODQ70357.1"/>
    <property type="molecule type" value="Genomic_DNA"/>
</dbReference>
<keyword evidence="2" id="KW-0472">Membrane</keyword>
<feature type="region of interest" description="Disordered" evidence="1">
    <location>
        <begin position="188"/>
        <end position="238"/>
    </location>
</feature>
<keyword evidence="2" id="KW-1133">Transmembrane helix</keyword>
<feature type="transmembrane region" description="Helical" evidence="2">
    <location>
        <begin position="538"/>
        <end position="559"/>
    </location>
</feature>
<feature type="compositionally biased region" description="Polar residues" evidence="1">
    <location>
        <begin position="302"/>
        <end position="311"/>
    </location>
</feature>
<dbReference type="OrthoDB" id="10475901at2759"/>
<evidence type="ECO:0000256" key="2">
    <source>
        <dbReference type="SAM" id="Phobius"/>
    </source>
</evidence>
<proteinExistence type="predicted"/>
<keyword evidence="4" id="KW-1185">Reference proteome</keyword>
<feature type="region of interest" description="Disordered" evidence="1">
    <location>
        <begin position="421"/>
        <end position="442"/>
    </location>
</feature>
<evidence type="ECO:0000313" key="3">
    <source>
        <dbReference type="EMBL" id="ODQ70357.1"/>
    </source>
</evidence>
<accession>A0A1E3PZY8</accession>
<feature type="region of interest" description="Disordered" evidence="1">
    <location>
        <begin position="270"/>
        <end position="392"/>
    </location>
</feature>
<keyword evidence="2" id="KW-0812">Transmembrane</keyword>